<sequence>MIGNRADYRLNAALSYFFLGNNSAPLFARPSLHGFVNTNTTVLLVDS</sequence>
<dbReference type="HOGENOM" id="CLU_3174201_0_0_6"/>
<proteinExistence type="predicted"/>
<protein>
    <submittedName>
        <fullName evidence="1">Uncharacterized protein</fullName>
    </submittedName>
</protein>
<dbReference type="KEGG" id="ttu:TERTU_3757"/>
<dbReference type="EMBL" id="CP001614">
    <property type="protein sequence ID" value="ACR11263.1"/>
    <property type="molecule type" value="Genomic_DNA"/>
</dbReference>
<dbReference type="Proteomes" id="UP000009080">
    <property type="component" value="Chromosome"/>
</dbReference>
<reference evidence="1 2" key="1">
    <citation type="journal article" date="2009" name="PLoS ONE">
        <title>The complete genome of Teredinibacter turnerae T7901: an intracellular endosymbiont of marine wood-boring bivalves (shipworms).</title>
        <authorList>
            <person name="Yang J.C."/>
            <person name="Madupu R."/>
            <person name="Durkin A.S."/>
            <person name="Ekborg N.A."/>
            <person name="Pedamallu C.S."/>
            <person name="Hostetler J.B."/>
            <person name="Radune D."/>
            <person name="Toms B.S."/>
            <person name="Henrissat B."/>
            <person name="Coutinho P.M."/>
            <person name="Schwarz S."/>
            <person name="Field L."/>
            <person name="Trindade-Silva A.E."/>
            <person name="Soares C.A.G."/>
            <person name="Elshahawi S."/>
            <person name="Hanora A."/>
            <person name="Schmidt E.W."/>
            <person name="Haygood M.G."/>
            <person name="Posfai J."/>
            <person name="Benner J."/>
            <person name="Madinger C."/>
            <person name="Nove J."/>
            <person name="Anton B."/>
            <person name="Chaudhary K."/>
            <person name="Foster J."/>
            <person name="Holman A."/>
            <person name="Kumar S."/>
            <person name="Lessard P.A."/>
            <person name="Luyten Y.A."/>
            <person name="Slatko B."/>
            <person name="Wood N."/>
            <person name="Wu B."/>
            <person name="Teplitski M."/>
            <person name="Mougous J.D."/>
            <person name="Ward N."/>
            <person name="Eisen J.A."/>
            <person name="Badger J.H."/>
            <person name="Distel D.L."/>
        </authorList>
    </citation>
    <scope>NUCLEOTIDE SEQUENCE [LARGE SCALE GENOMIC DNA]</scope>
    <source>
        <strain evidence="2">ATCC 39867 / T7901</strain>
    </source>
</reference>
<accession>C5BSD7</accession>
<evidence type="ECO:0000313" key="1">
    <source>
        <dbReference type="EMBL" id="ACR11263.1"/>
    </source>
</evidence>
<keyword evidence="2" id="KW-1185">Reference proteome</keyword>
<organism evidence="1 2">
    <name type="scientific">Teredinibacter turnerae (strain ATCC 39867 / T7901)</name>
    <dbReference type="NCBI Taxonomy" id="377629"/>
    <lineage>
        <taxon>Bacteria</taxon>
        <taxon>Pseudomonadati</taxon>
        <taxon>Pseudomonadota</taxon>
        <taxon>Gammaproteobacteria</taxon>
        <taxon>Cellvibrionales</taxon>
        <taxon>Cellvibrionaceae</taxon>
        <taxon>Teredinibacter</taxon>
    </lineage>
</organism>
<dbReference type="AlphaFoldDB" id="C5BSD7"/>
<name>C5BSD7_TERTT</name>
<gene>
    <name evidence="1" type="ordered locus">TERTU_3757</name>
</gene>
<evidence type="ECO:0000313" key="2">
    <source>
        <dbReference type="Proteomes" id="UP000009080"/>
    </source>
</evidence>